<protein>
    <submittedName>
        <fullName evidence="1">Uncharacterized protein</fullName>
    </submittedName>
</protein>
<dbReference type="Pfam" id="PF07911">
    <property type="entry name" value="DUF1677"/>
    <property type="match status" value="1"/>
</dbReference>
<dbReference type="PANTHER" id="PTHR33108:SF14">
    <property type="entry name" value="OS01G0745000 PROTEIN"/>
    <property type="match status" value="1"/>
</dbReference>
<dbReference type="InterPro" id="IPR012876">
    <property type="entry name" value="DUF1677_pln"/>
</dbReference>
<accession>A0AAP0EYB7</accession>
<dbReference type="Proteomes" id="UP001420932">
    <property type="component" value="Unassembled WGS sequence"/>
</dbReference>
<sequence length="152" mass="16865">MLLGQNDQGLRRAQSDATIISDILDNKLIDAKTIERVECRCCGHFEDCTPDYINDVKNSHCGKWVCGLCSEAVKDKLLRAPAGSVTLEEVVDSHTDFCLTTRLNPKLSLAWAMKDIAQRSSRQRASLMVKSSSLVPKIARTNLFLSKLINLA</sequence>
<evidence type="ECO:0000313" key="1">
    <source>
        <dbReference type="EMBL" id="KAK9099077.1"/>
    </source>
</evidence>
<gene>
    <name evidence="1" type="ORF">Syun_026122</name>
</gene>
<dbReference type="AlphaFoldDB" id="A0AAP0EYB7"/>
<proteinExistence type="predicted"/>
<comment type="caution">
    <text evidence="1">The sequence shown here is derived from an EMBL/GenBank/DDBJ whole genome shotgun (WGS) entry which is preliminary data.</text>
</comment>
<dbReference type="EMBL" id="JBBNAF010000011">
    <property type="protein sequence ID" value="KAK9099077.1"/>
    <property type="molecule type" value="Genomic_DNA"/>
</dbReference>
<reference evidence="1 2" key="1">
    <citation type="submission" date="2024-01" db="EMBL/GenBank/DDBJ databases">
        <title>Genome assemblies of Stephania.</title>
        <authorList>
            <person name="Yang L."/>
        </authorList>
    </citation>
    <scope>NUCLEOTIDE SEQUENCE [LARGE SCALE GENOMIC DNA]</scope>
    <source>
        <strain evidence="1">YNDBR</strain>
        <tissue evidence="1">Leaf</tissue>
    </source>
</reference>
<dbReference type="PANTHER" id="PTHR33108">
    <property type="entry name" value="OS01G0745000 PROTEIN"/>
    <property type="match status" value="1"/>
</dbReference>
<keyword evidence="2" id="KW-1185">Reference proteome</keyword>
<name>A0AAP0EYB7_9MAGN</name>
<evidence type="ECO:0000313" key="2">
    <source>
        <dbReference type="Proteomes" id="UP001420932"/>
    </source>
</evidence>
<organism evidence="1 2">
    <name type="scientific">Stephania yunnanensis</name>
    <dbReference type="NCBI Taxonomy" id="152371"/>
    <lineage>
        <taxon>Eukaryota</taxon>
        <taxon>Viridiplantae</taxon>
        <taxon>Streptophyta</taxon>
        <taxon>Embryophyta</taxon>
        <taxon>Tracheophyta</taxon>
        <taxon>Spermatophyta</taxon>
        <taxon>Magnoliopsida</taxon>
        <taxon>Ranunculales</taxon>
        <taxon>Menispermaceae</taxon>
        <taxon>Menispermoideae</taxon>
        <taxon>Cissampelideae</taxon>
        <taxon>Stephania</taxon>
    </lineage>
</organism>